<feature type="compositionally biased region" description="Polar residues" evidence="1">
    <location>
        <begin position="196"/>
        <end position="210"/>
    </location>
</feature>
<evidence type="ECO:0000313" key="2">
    <source>
        <dbReference type="EMBL" id="CAE7222359.1"/>
    </source>
</evidence>
<dbReference type="OrthoDB" id="424199at2759"/>
<dbReference type="EMBL" id="CAJNIZ010003431">
    <property type="protein sequence ID" value="CAE7222359.1"/>
    <property type="molecule type" value="Genomic_DNA"/>
</dbReference>
<name>A0A812K4U3_SYMPI</name>
<dbReference type="AlphaFoldDB" id="A0A812K4U3"/>
<evidence type="ECO:0000256" key="1">
    <source>
        <dbReference type="SAM" id="MobiDB-lite"/>
    </source>
</evidence>
<evidence type="ECO:0000313" key="3">
    <source>
        <dbReference type="Proteomes" id="UP000649617"/>
    </source>
</evidence>
<organism evidence="2 3">
    <name type="scientific">Symbiodinium pilosum</name>
    <name type="common">Dinoflagellate</name>
    <dbReference type="NCBI Taxonomy" id="2952"/>
    <lineage>
        <taxon>Eukaryota</taxon>
        <taxon>Sar</taxon>
        <taxon>Alveolata</taxon>
        <taxon>Dinophyceae</taxon>
        <taxon>Suessiales</taxon>
        <taxon>Symbiodiniaceae</taxon>
        <taxon>Symbiodinium</taxon>
    </lineage>
</organism>
<gene>
    <name evidence="2" type="ORF">SPIL2461_LOCUS2984</name>
</gene>
<feature type="non-terminal residue" evidence="2">
    <location>
        <position position="1"/>
    </location>
</feature>
<dbReference type="Proteomes" id="UP000649617">
    <property type="component" value="Unassembled WGS sequence"/>
</dbReference>
<feature type="region of interest" description="Disordered" evidence="1">
    <location>
        <begin position="179"/>
        <end position="211"/>
    </location>
</feature>
<proteinExistence type="predicted"/>
<reference evidence="2" key="1">
    <citation type="submission" date="2021-02" db="EMBL/GenBank/DDBJ databases">
        <authorList>
            <person name="Dougan E. K."/>
            <person name="Rhodes N."/>
            <person name="Thang M."/>
            <person name="Chan C."/>
        </authorList>
    </citation>
    <scope>NUCLEOTIDE SEQUENCE</scope>
</reference>
<accession>A0A812K4U3</accession>
<keyword evidence="3" id="KW-1185">Reference proteome</keyword>
<comment type="caution">
    <text evidence="2">The sequence shown here is derived from an EMBL/GenBank/DDBJ whole genome shotgun (WGS) entry which is preliminary data.</text>
</comment>
<protein>
    <submittedName>
        <fullName evidence="2">Uncharacterized protein</fullName>
    </submittedName>
</protein>
<sequence length="333" mass="36808">LAASSAQRAAEEAAEAAAATAEASKALLAEHTERQGSLVRDFEAWSLQAQEQAAAKVLGAHEAAISDMLRTMDRHRLQTKEDTLRTREELMVVMKTNSKVVDGKMAEIRGRIQLLAAEAGRSLGDLNLDVERLRRGDSSLFQESTLESPSYSSLPGLRELRHAVTDEAKRRELEPQRISERLKEYSEDSTIPGPSRLSQFQEESQGSKASPFTVLDGLRGCEAAISAMDRRVTKLEDCVEDRLYDMVRLDVGKHAAMQQGHLQEMGQKMDKLVHTLHTPSGHENATTAQLAGGPLGSRESWRQQFRSALNDSMYVQRALKTNRRTAGDVEAQG</sequence>